<accession>A0AAW1X7V1</accession>
<proteinExistence type="predicted"/>
<feature type="compositionally biased region" description="Polar residues" evidence="1">
    <location>
        <begin position="653"/>
        <end position="670"/>
    </location>
</feature>
<comment type="caution">
    <text evidence="3">The sequence shown here is derived from an EMBL/GenBank/DDBJ whole genome shotgun (WGS) entry which is preliminary data.</text>
</comment>
<feature type="compositionally biased region" description="Polar residues" evidence="1">
    <location>
        <begin position="1"/>
        <end position="20"/>
    </location>
</feature>
<evidence type="ECO:0000256" key="1">
    <source>
        <dbReference type="SAM" id="MobiDB-lite"/>
    </source>
</evidence>
<evidence type="ECO:0000313" key="4">
    <source>
        <dbReference type="Proteomes" id="UP001457282"/>
    </source>
</evidence>
<protein>
    <recommendedName>
        <fullName evidence="2">ARC105/Med15 mediator subunit C-terminal domain-containing protein</fullName>
    </recommendedName>
</protein>
<feature type="compositionally biased region" description="Low complexity" evidence="1">
    <location>
        <begin position="631"/>
        <end position="640"/>
    </location>
</feature>
<dbReference type="EMBL" id="JBEDUW010000004">
    <property type="protein sequence ID" value="KAK9932737.1"/>
    <property type="molecule type" value="Genomic_DNA"/>
</dbReference>
<feature type="compositionally biased region" description="Basic and acidic residues" evidence="1">
    <location>
        <begin position="605"/>
        <end position="627"/>
    </location>
</feature>
<sequence length="1055" mass="116801">MSIGNQGQSSAVQSTDQSQACEVPEKHLLPDVRNNMASAGVSANLASARITVSASASGKGIPSNESGNNFKQEQEKQHSSRIDADQNPHLCKQVKQELIAPPCITWQQQVQQQQHHQHQQKLLKHTLQQTSQQSVIQTPLARSSEIHVPLSDRQLDQISSLEQTSESVIKNPLQTAFGQTNPQDTPEIRQTVSSAPEHQLMQSQKQQHLMGRRLTATNLQQNQLSGHPNSLRDWQQQHHRLPLQHNNLQQEFKGKNIILSSANNEDQRNNISVLHGSSQLPETQSTSSGKRPCEVKMQETRQTALALLSNQVLKSQPQSLERQLNFQAQPENMQNLLNSEKMQISGIPASTFEQRVSNIDNFQEEVYRKVEVLKSKYLTALTDIDQRVTSYFQKLNSVPQHPDRGNIKKLKAVKHMHCTVKFYIMNLNVPKSKIKPGCEEKLCLLEDKIISFLHIFEQRKPATLLQHGKFSSDMHSMPQLVQLHSQTPLVQTPPDEKKLQSQSVNVQCFGTKMQNSNVTNLVNGSDSLSEPPILQHDMMYLQQNLTEQDSEANTLNLVHQVPSGSSKLPKSSPQQTNDMLSRNPALRPRSQVNPLKSRFSTLQDMHLKQTKEQPDVRTENPKQELQRHKSQQQQQPLKLQSGDLTPNPLPKSLNPSCQQVPPYSSVSEKNNLMMPPRKARSPFISRSSAEARISPLAPFASAPIPGDAEKPMSETALLSNVVNIGGQQATGAPEALSGTLISASPLLEQCNGDVPCSFDGLNAAEQPIQRLIKLVNLMSCNALSSSASDIGSVVCMTDRVCGSATVQGPRAVIGDLADVINFHLQERNSAWQEKTVERRIMKRCRSMPISYGASETDGINGSFSWPSDMEKCDLDSPAISYIKRRRLVVNHILLEEITAINQRLIDTVLDISDEETVPSVASAPILDGEGTIVRCSLSAVAIAPNLKSERVSAPMLPIQPLRLLVPANYPSCSPIFLDKLKVEVSDELEDLSAKVTSKLNLSLRTLTEPLSLGEIARTWDVCARAVISEYAEQNGGGSFSSKYGTWEDCLSAAAA</sequence>
<reference evidence="3 4" key="1">
    <citation type="journal article" date="2023" name="G3 (Bethesda)">
        <title>A chromosome-length genome assembly and annotation of blackberry (Rubus argutus, cv. 'Hillquist').</title>
        <authorList>
            <person name="Bruna T."/>
            <person name="Aryal R."/>
            <person name="Dudchenko O."/>
            <person name="Sargent D.J."/>
            <person name="Mead D."/>
            <person name="Buti M."/>
            <person name="Cavallini A."/>
            <person name="Hytonen T."/>
            <person name="Andres J."/>
            <person name="Pham M."/>
            <person name="Weisz D."/>
            <person name="Mascagni F."/>
            <person name="Usai G."/>
            <person name="Natali L."/>
            <person name="Bassil N."/>
            <person name="Fernandez G.E."/>
            <person name="Lomsadze A."/>
            <person name="Armour M."/>
            <person name="Olukolu B."/>
            <person name="Poorten T."/>
            <person name="Britton C."/>
            <person name="Davik J."/>
            <person name="Ashrafi H."/>
            <person name="Aiden E.L."/>
            <person name="Borodovsky M."/>
            <person name="Worthington M."/>
        </authorList>
    </citation>
    <scope>NUCLEOTIDE SEQUENCE [LARGE SCALE GENOMIC DNA]</scope>
    <source>
        <strain evidence="3">PI 553951</strain>
    </source>
</reference>
<feature type="compositionally biased region" description="Basic and acidic residues" evidence="1">
    <location>
        <begin position="72"/>
        <end position="86"/>
    </location>
</feature>
<keyword evidence="4" id="KW-1185">Reference proteome</keyword>
<name>A0AAW1X7V1_RUBAR</name>
<dbReference type="AlphaFoldDB" id="A0AAW1X7V1"/>
<dbReference type="Proteomes" id="UP001457282">
    <property type="component" value="Unassembled WGS sequence"/>
</dbReference>
<dbReference type="GO" id="GO:0031490">
    <property type="term" value="F:chromatin DNA binding"/>
    <property type="evidence" value="ECO:0007669"/>
    <property type="project" value="InterPro"/>
</dbReference>
<evidence type="ECO:0000259" key="2">
    <source>
        <dbReference type="Pfam" id="PF21539"/>
    </source>
</evidence>
<dbReference type="InterPro" id="IPR044661">
    <property type="entry name" value="MED15a/b/c-like"/>
</dbReference>
<feature type="region of interest" description="Disordered" evidence="1">
    <location>
        <begin position="561"/>
        <end position="679"/>
    </location>
</feature>
<evidence type="ECO:0000313" key="3">
    <source>
        <dbReference type="EMBL" id="KAK9932737.1"/>
    </source>
</evidence>
<feature type="domain" description="ARC105/Med15 mediator subunit C-terminal" evidence="2">
    <location>
        <begin position="956"/>
        <end position="1024"/>
    </location>
</feature>
<dbReference type="PANTHER" id="PTHR33137:SF4">
    <property type="entry name" value="MEDIATOR OF RNA POLYMERASE II TRANSCRIPTION SUBUNIT 15A-RELATED"/>
    <property type="match status" value="1"/>
</dbReference>
<feature type="compositionally biased region" description="Low complexity" evidence="1">
    <location>
        <begin position="562"/>
        <end position="573"/>
    </location>
</feature>
<organism evidence="3 4">
    <name type="scientific">Rubus argutus</name>
    <name type="common">Southern blackberry</name>
    <dbReference type="NCBI Taxonomy" id="59490"/>
    <lineage>
        <taxon>Eukaryota</taxon>
        <taxon>Viridiplantae</taxon>
        <taxon>Streptophyta</taxon>
        <taxon>Embryophyta</taxon>
        <taxon>Tracheophyta</taxon>
        <taxon>Spermatophyta</taxon>
        <taxon>Magnoliopsida</taxon>
        <taxon>eudicotyledons</taxon>
        <taxon>Gunneridae</taxon>
        <taxon>Pentapetalae</taxon>
        <taxon>rosids</taxon>
        <taxon>fabids</taxon>
        <taxon>Rosales</taxon>
        <taxon>Rosaceae</taxon>
        <taxon>Rosoideae</taxon>
        <taxon>Rosoideae incertae sedis</taxon>
        <taxon>Rubus</taxon>
    </lineage>
</organism>
<dbReference type="PANTHER" id="PTHR33137">
    <property type="entry name" value="MEDIATOR OF RNA POLYMERASE II TRANSCRIPTION SUBUNIT 15A-RELATED"/>
    <property type="match status" value="1"/>
</dbReference>
<feature type="region of interest" description="Disordered" evidence="1">
    <location>
        <begin position="1"/>
        <end position="28"/>
    </location>
</feature>
<dbReference type="InterPro" id="IPR048386">
    <property type="entry name" value="Med15_C"/>
</dbReference>
<dbReference type="Pfam" id="PF21539">
    <property type="entry name" value="Med15_C"/>
    <property type="match status" value="1"/>
</dbReference>
<feature type="region of interest" description="Disordered" evidence="1">
    <location>
        <begin position="55"/>
        <end position="87"/>
    </location>
</feature>
<feature type="compositionally biased region" description="Polar residues" evidence="1">
    <location>
        <begin position="590"/>
        <end position="603"/>
    </location>
</feature>
<gene>
    <name evidence="3" type="ORF">M0R45_019961</name>
</gene>
<dbReference type="GO" id="GO:0003713">
    <property type="term" value="F:transcription coactivator activity"/>
    <property type="evidence" value="ECO:0007669"/>
    <property type="project" value="InterPro"/>
</dbReference>